<keyword evidence="2 6" id="KW-0812">Transmembrane</keyword>
<dbReference type="GO" id="GO:0005245">
    <property type="term" value="F:voltage-gated calcium channel activity"/>
    <property type="evidence" value="ECO:0007669"/>
    <property type="project" value="TreeGrafter"/>
</dbReference>
<dbReference type="GO" id="GO:0036128">
    <property type="term" value="C:CatSper complex"/>
    <property type="evidence" value="ECO:0007669"/>
    <property type="project" value="InterPro"/>
</dbReference>
<dbReference type="Gene3D" id="1.20.120.350">
    <property type="entry name" value="Voltage-gated potassium channels. Chain C"/>
    <property type="match status" value="1"/>
</dbReference>
<keyword evidence="9" id="KW-1185">Reference proteome</keyword>
<dbReference type="GO" id="GO:0060296">
    <property type="term" value="P:regulation of cilium beat frequency involved in ciliary motility"/>
    <property type="evidence" value="ECO:0007669"/>
    <property type="project" value="TreeGrafter"/>
</dbReference>
<reference evidence="8" key="2">
    <citation type="submission" date="2025-08" db="UniProtKB">
        <authorList>
            <consortium name="Ensembl"/>
        </authorList>
    </citation>
    <scope>IDENTIFICATION</scope>
</reference>
<dbReference type="FunFam" id="1.20.120.350:FF:000078">
    <property type="entry name" value="Cation channel sperm associated 1"/>
    <property type="match status" value="1"/>
</dbReference>
<evidence type="ECO:0000313" key="8">
    <source>
        <dbReference type="Ensembl" id="ENSOTSP00005111631.1"/>
    </source>
</evidence>
<accession>A0AAZ3P521</accession>
<dbReference type="Proteomes" id="UP000694402">
    <property type="component" value="Unassembled WGS sequence"/>
</dbReference>
<evidence type="ECO:0000256" key="5">
    <source>
        <dbReference type="SAM" id="MobiDB-lite"/>
    </source>
</evidence>
<reference evidence="9" key="1">
    <citation type="journal article" date="2018" name="PLoS ONE">
        <title>Chinook salmon (Oncorhynchus tshawytscha) genome and transcriptome.</title>
        <authorList>
            <person name="Christensen K.A."/>
            <person name="Leong J.S."/>
            <person name="Sakhrani D."/>
            <person name="Biagi C.A."/>
            <person name="Minkley D.R."/>
            <person name="Withler R.E."/>
            <person name="Rondeau E.B."/>
            <person name="Koop B.F."/>
            <person name="Devlin R.H."/>
        </authorList>
    </citation>
    <scope>NUCLEOTIDE SEQUENCE [LARGE SCALE GENOMIC DNA]</scope>
</reference>
<protein>
    <recommendedName>
        <fullName evidence="7">Ion transport domain-containing protein</fullName>
    </recommendedName>
</protein>
<dbReference type="Ensembl" id="ENSOTST00005143222.1">
    <property type="protein sequence ID" value="ENSOTSP00005111631.1"/>
    <property type="gene ID" value="ENSOTSG00005078106.1"/>
</dbReference>
<feature type="transmembrane region" description="Helical" evidence="6">
    <location>
        <begin position="233"/>
        <end position="251"/>
    </location>
</feature>
<keyword evidence="4 6" id="KW-0472">Membrane</keyword>
<dbReference type="SUPFAM" id="SSF81324">
    <property type="entry name" value="Voltage-gated potassium channels"/>
    <property type="match status" value="1"/>
</dbReference>
<dbReference type="AlphaFoldDB" id="A0AAZ3P521"/>
<feature type="transmembrane region" description="Helical" evidence="6">
    <location>
        <begin position="297"/>
        <end position="321"/>
    </location>
</feature>
<dbReference type="Pfam" id="PF00520">
    <property type="entry name" value="Ion_trans"/>
    <property type="match status" value="1"/>
</dbReference>
<organism evidence="8 9">
    <name type="scientific">Oncorhynchus tshawytscha</name>
    <name type="common">Chinook salmon</name>
    <name type="synonym">Salmo tshawytscha</name>
    <dbReference type="NCBI Taxonomy" id="74940"/>
    <lineage>
        <taxon>Eukaryota</taxon>
        <taxon>Metazoa</taxon>
        <taxon>Chordata</taxon>
        <taxon>Craniata</taxon>
        <taxon>Vertebrata</taxon>
        <taxon>Euteleostomi</taxon>
        <taxon>Actinopterygii</taxon>
        <taxon>Neopterygii</taxon>
        <taxon>Teleostei</taxon>
        <taxon>Protacanthopterygii</taxon>
        <taxon>Salmoniformes</taxon>
        <taxon>Salmonidae</taxon>
        <taxon>Salmoninae</taxon>
        <taxon>Oncorhynchus</taxon>
    </lineage>
</organism>
<evidence type="ECO:0000256" key="4">
    <source>
        <dbReference type="ARBA" id="ARBA00023136"/>
    </source>
</evidence>
<dbReference type="InterPro" id="IPR005821">
    <property type="entry name" value="Ion_trans_dom"/>
</dbReference>
<dbReference type="GO" id="GO:0030317">
    <property type="term" value="P:flagellated sperm motility"/>
    <property type="evidence" value="ECO:0007669"/>
    <property type="project" value="InterPro"/>
</dbReference>
<feature type="transmembrane region" description="Helical" evidence="6">
    <location>
        <begin position="98"/>
        <end position="118"/>
    </location>
</feature>
<dbReference type="InterPro" id="IPR027359">
    <property type="entry name" value="Volt_channel_dom_sf"/>
</dbReference>
<dbReference type="PANTHER" id="PTHR47193:SF1">
    <property type="entry name" value="CATION CHANNEL SPERM-ASSOCIATED PROTEIN 1"/>
    <property type="match status" value="1"/>
</dbReference>
<dbReference type="GeneTree" id="ENSGT00940000162437"/>
<evidence type="ECO:0000313" key="9">
    <source>
        <dbReference type="Proteomes" id="UP000694402"/>
    </source>
</evidence>
<gene>
    <name evidence="8" type="primary">LOC112231296</name>
</gene>
<evidence type="ECO:0000259" key="7">
    <source>
        <dbReference type="Pfam" id="PF00520"/>
    </source>
</evidence>
<dbReference type="GO" id="GO:0007283">
    <property type="term" value="P:spermatogenesis"/>
    <property type="evidence" value="ECO:0007669"/>
    <property type="project" value="TreeGrafter"/>
</dbReference>
<feature type="compositionally biased region" description="Basic residues" evidence="5">
    <location>
        <begin position="17"/>
        <end position="30"/>
    </location>
</feature>
<dbReference type="GO" id="GO:0005227">
    <property type="term" value="F:calcium-activated cation channel activity"/>
    <property type="evidence" value="ECO:0007669"/>
    <property type="project" value="InterPro"/>
</dbReference>
<sequence length="478" mass="55857">MEIRPSYRQTVAGKGSTSHHKSSVAAKQPHKKRVFSTCAALDGEMLKRLIQKDEQRRIREQRNSRKGWLRAWGALQDWMHQLFRIIVAFTEDPMFDKFILFVVVLNTGTLVAQTFESVTVRGGWFFSALDSAFLAIYLMECVLKLLVWGRLYFKNPWNDLDFFIITMSLIDFLLPLIESTGNFSGGQASTIFRILKLFKGVRAIRAFRVLRTIRFLQNLQSIVSTCLQSLQSMGAIIILMFTFLFMFAVIFREMFNESDPHRFGTMFRTIFTLFQLLTLDDWAFIYSTSRDNGAPHIIIFLVLYIVVEYFTFLNLFIAVLVDNFQMTIKRRMASKIQKFQDIYESEMQSMKKLEPQPIEPQTDEEFYEEALKLTYSENKYGKREIELITSYLRLLASIDQNQQTFRSQGCVLERLIDTFFEVRAFLSVDILSVDRNFWSGVQYSSLLLTVEVKSLHTLRLESLKLIFQPLQKCIVNKL</sequence>
<evidence type="ECO:0000256" key="2">
    <source>
        <dbReference type="ARBA" id="ARBA00022692"/>
    </source>
</evidence>
<name>A0AAZ3P521_ONCTS</name>
<evidence type="ECO:0000256" key="1">
    <source>
        <dbReference type="ARBA" id="ARBA00004141"/>
    </source>
</evidence>
<feature type="region of interest" description="Disordered" evidence="5">
    <location>
        <begin position="1"/>
        <end position="30"/>
    </location>
</feature>
<evidence type="ECO:0000256" key="3">
    <source>
        <dbReference type="ARBA" id="ARBA00022989"/>
    </source>
</evidence>
<feature type="domain" description="Ion transport" evidence="7">
    <location>
        <begin position="93"/>
        <end position="330"/>
    </location>
</feature>
<comment type="subcellular location">
    <subcellularLocation>
        <location evidence="1">Membrane</location>
        <topology evidence="1">Multi-pass membrane protein</topology>
    </subcellularLocation>
</comment>
<feature type="transmembrane region" description="Helical" evidence="6">
    <location>
        <begin position="160"/>
        <end position="177"/>
    </location>
</feature>
<feature type="transmembrane region" description="Helical" evidence="6">
    <location>
        <begin position="263"/>
        <end position="285"/>
    </location>
</feature>
<dbReference type="Gene3D" id="1.10.287.70">
    <property type="match status" value="1"/>
</dbReference>
<dbReference type="InterPro" id="IPR028746">
    <property type="entry name" value="CatSper1"/>
</dbReference>
<evidence type="ECO:0000256" key="6">
    <source>
        <dbReference type="SAM" id="Phobius"/>
    </source>
</evidence>
<dbReference type="PANTHER" id="PTHR47193">
    <property type="entry name" value="CATION CHANNEL SPERM-ASSOCIATED PROTEIN 1"/>
    <property type="match status" value="1"/>
</dbReference>
<reference evidence="8" key="3">
    <citation type="submission" date="2025-09" db="UniProtKB">
        <authorList>
            <consortium name="Ensembl"/>
        </authorList>
    </citation>
    <scope>IDENTIFICATION</scope>
</reference>
<keyword evidence="3 6" id="KW-1133">Transmembrane helix</keyword>
<proteinExistence type="predicted"/>
<feature type="transmembrane region" description="Helical" evidence="6">
    <location>
        <begin position="124"/>
        <end position="148"/>
    </location>
</feature>